<dbReference type="GO" id="GO:0004984">
    <property type="term" value="F:olfactory receptor activity"/>
    <property type="evidence" value="ECO:0007669"/>
    <property type="project" value="InterPro"/>
</dbReference>
<feature type="transmembrane region" description="Helical" evidence="10">
    <location>
        <begin position="230"/>
        <end position="249"/>
    </location>
</feature>
<evidence type="ECO:0000313" key="11">
    <source>
        <dbReference type="EMBL" id="OXU23853.1"/>
    </source>
</evidence>
<dbReference type="Pfam" id="PF02949">
    <property type="entry name" value="7tm_6"/>
    <property type="match status" value="1"/>
</dbReference>
<evidence type="ECO:0000256" key="3">
    <source>
        <dbReference type="ARBA" id="ARBA00022606"/>
    </source>
</evidence>
<dbReference type="Proteomes" id="UP000215335">
    <property type="component" value="Unassembled WGS sequence"/>
</dbReference>
<evidence type="ECO:0000256" key="9">
    <source>
        <dbReference type="ARBA" id="ARBA00023224"/>
    </source>
</evidence>
<evidence type="ECO:0000256" key="1">
    <source>
        <dbReference type="ARBA" id="ARBA00004651"/>
    </source>
</evidence>
<evidence type="ECO:0000256" key="8">
    <source>
        <dbReference type="ARBA" id="ARBA00023170"/>
    </source>
</evidence>
<evidence type="ECO:0000256" key="2">
    <source>
        <dbReference type="ARBA" id="ARBA00022475"/>
    </source>
</evidence>
<proteinExistence type="inferred from homology"/>
<keyword evidence="6 10" id="KW-1133">Transmembrane helix</keyword>
<evidence type="ECO:0000256" key="5">
    <source>
        <dbReference type="ARBA" id="ARBA00022725"/>
    </source>
</evidence>
<dbReference type="PANTHER" id="PTHR21137:SF35">
    <property type="entry name" value="ODORANT RECEPTOR 19A-RELATED"/>
    <property type="match status" value="1"/>
</dbReference>
<keyword evidence="9 10" id="KW-0807">Transducer</keyword>
<organism evidence="11 12">
    <name type="scientific">Trichomalopsis sarcophagae</name>
    <dbReference type="NCBI Taxonomy" id="543379"/>
    <lineage>
        <taxon>Eukaryota</taxon>
        <taxon>Metazoa</taxon>
        <taxon>Ecdysozoa</taxon>
        <taxon>Arthropoda</taxon>
        <taxon>Hexapoda</taxon>
        <taxon>Insecta</taxon>
        <taxon>Pterygota</taxon>
        <taxon>Neoptera</taxon>
        <taxon>Endopterygota</taxon>
        <taxon>Hymenoptera</taxon>
        <taxon>Apocrita</taxon>
        <taxon>Proctotrupomorpha</taxon>
        <taxon>Chalcidoidea</taxon>
        <taxon>Pteromalidae</taxon>
        <taxon>Pteromalinae</taxon>
        <taxon>Trichomalopsis</taxon>
    </lineage>
</organism>
<keyword evidence="2" id="KW-1003">Cell membrane</keyword>
<evidence type="ECO:0000313" key="12">
    <source>
        <dbReference type="Proteomes" id="UP000215335"/>
    </source>
</evidence>
<keyword evidence="3 10" id="KW-0716">Sensory transduction</keyword>
<feature type="transmembrane region" description="Helical" evidence="10">
    <location>
        <begin position="256"/>
        <end position="279"/>
    </location>
</feature>
<keyword evidence="7 10" id="KW-0472">Membrane</keyword>
<keyword evidence="8 10" id="KW-0675">Receptor</keyword>
<dbReference type="EMBL" id="NNAY01001470">
    <property type="protein sequence ID" value="OXU23853.1"/>
    <property type="molecule type" value="Genomic_DNA"/>
</dbReference>
<keyword evidence="4 10" id="KW-0812">Transmembrane</keyword>
<dbReference type="GO" id="GO:0007165">
    <property type="term" value="P:signal transduction"/>
    <property type="evidence" value="ECO:0007669"/>
    <property type="project" value="UniProtKB-KW"/>
</dbReference>
<keyword evidence="12" id="KW-1185">Reference proteome</keyword>
<evidence type="ECO:0000256" key="4">
    <source>
        <dbReference type="ARBA" id="ARBA00022692"/>
    </source>
</evidence>
<sequence>MNIKSAESSLLQSTTFKYDAIFHKLVGVWPDDDYFLARYSRIRGCVLAAFAVVVCVFQFTALLEANSDDVPENDFINLMRMTKEINEYSRLTDEEETVHFDWQSVQDKLVKIISRYYFLTVIGLYFVAPMFRNALPLRGIVPEVLRVTPWFQMIYVLQCLLLLSNVVTSISSDAFSVTFMCQLCKQLELVQCSIKHLGSHTKVNLAETINRHAVALDYGQRVCNTLKTMFLLQHIFISMFLCFAGVIVLNTQNSLILIKMIVISVIFVSTLLIICFVGETITSSSLNIANATESSNYEIFLGDVSTLRAVSFMLCRAQKPLRMAVSMSGSMNLSFFTETMNKLVSAFMILRTMME</sequence>
<comment type="similarity">
    <text evidence="10">Belongs to the insect chemoreceptor superfamily. Heteromeric odorant receptor channel (TC 1.A.69) family.</text>
</comment>
<comment type="caution">
    <text evidence="11">The sequence shown here is derived from an EMBL/GenBank/DDBJ whole genome shotgun (WGS) entry which is preliminary data.</text>
</comment>
<protein>
    <recommendedName>
        <fullName evidence="10">Odorant receptor</fullName>
    </recommendedName>
</protein>
<evidence type="ECO:0000256" key="7">
    <source>
        <dbReference type="ARBA" id="ARBA00023136"/>
    </source>
</evidence>
<keyword evidence="5 10" id="KW-0552">Olfaction</keyword>
<reference evidence="11 12" key="1">
    <citation type="journal article" date="2017" name="Curr. Biol.">
        <title>The Evolution of Venom by Co-option of Single-Copy Genes.</title>
        <authorList>
            <person name="Martinson E.O."/>
            <person name="Mrinalini"/>
            <person name="Kelkar Y.D."/>
            <person name="Chang C.H."/>
            <person name="Werren J.H."/>
        </authorList>
    </citation>
    <scope>NUCLEOTIDE SEQUENCE [LARGE SCALE GENOMIC DNA]</scope>
    <source>
        <strain evidence="11 12">Alberta</strain>
        <tissue evidence="11">Whole body</tissue>
    </source>
</reference>
<gene>
    <name evidence="11" type="ORF">TSAR_010331</name>
</gene>
<dbReference type="PANTHER" id="PTHR21137">
    <property type="entry name" value="ODORANT RECEPTOR"/>
    <property type="match status" value="1"/>
</dbReference>
<feature type="transmembrane region" description="Helical" evidence="10">
    <location>
        <begin position="44"/>
        <end position="63"/>
    </location>
</feature>
<dbReference type="AlphaFoldDB" id="A0A232EZX3"/>
<dbReference type="GO" id="GO:0005549">
    <property type="term" value="F:odorant binding"/>
    <property type="evidence" value="ECO:0007669"/>
    <property type="project" value="InterPro"/>
</dbReference>
<dbReference type="InterPro" id="IPR004117">
    <property type="entry name" value="7tm6_olfct_rcpt"/>
</dbReference>
<comment type="subcellular location">
    <subcellularLocation>
        <location evidence="1 10">Cell membrane</location>
        <topology evidence="1 10">Multi-pass membrane protein</topology>
    </subcellularLocation>
</comment>
<evidence type="ECO:0000256" key="6">
    <source>
        <dbReference type="ARBA" id="ARBA00022989"/>
    </source>
</evidence>
<comment type="caution">
    <text evidence="10">Lacks conserved residue(s) required for the propagation of feature annotation.</text>
</comment>
<evidence type="ECO:0000256" key="10">
    <source>
        <dbReference type="RuleBase" id="RU351113"/>
    </source>
</evidence>
<name>A0A232EZX3_9HYME</name>
<dbReference type="GO" id="GO:0005886">
    <property type="term" value="C:plasma membrane"/>
    <property type="evidence" value="ECO:0007669"/>
    <property type="project" value="UniProtKB-SubCell"/>
</dbReference>
<feature type="transmembrane region" description="Helical" evidence="10">
    <location>
        <begin position="116"/>
        <end position="135"/>
    </location>
</feature>
<accession>A0A232EZX3</accession>